<organism evidence="3 4">
    <name type="scientific">Desulforamulus aquiferis</name>
    <dbReference type="NCBI Taxonomy" id="1397668"/>
    <lineage>
        <taxon>Bacteria</taxon>
        <taxon>Bacillati</taxon>
        <taxon>Bacillota</taxon>
        <taxon>Clostridia</taxon>
        <taxon>Eubacteriales</taxon>
        <taxon>Peptococcaceae</taxon>
        <taxon>Desulforamulus</taxon>
    </lineage>
</organism>
<dbReference type="InterPro" id="IPR016163">
    <property type="entry name" value="Ald_DH_C"/>
</dbReference>
<dbReference type="EC" id="1.2.1.10" evidence="3"/>
<feature type="domain" description="Aldehyde dehydrogenase" evidence="2">
    <location>
        <begin position="12"/>
        <end position="272"/>
    </location>
</feature>
<reference evidence="3" key="2">
    <citation type="submission" date="2023-03" db="EMBL/GenBank/DDBJ databases">
        <authorList>
            <person name="Zhang Z."/>
        </authorList>
    </citation>
    <scope>NUCLEOTIDE SEQUENCE</scope>
    <source>
        <strain evidence="3">DSA</strain>
    </source>
</reference>
<dbReference type="Gene3D" id="3.40.309.10">
    <property type="entry name" value="Aldehyde Dehydrogenase, Chain A, domain 2"/>
    <property type="match status" value="1"/>
</dbReference>
<evidence type="ECO:0000313" key="4">
    <source>
        <dbReference type="Proteomes" id="UP001172911"/>
    </source>
</evidence>
<accession>A0AAW7ZDK1</accession>
<comment type="caution">
    <text evidence="3">The sequence shown here is derived from an EMBL/GenBank/DDBJ whole genome shotgun (WGS) entry which is preliminary data.</text>
</comment>
<dbReference type="PANTHER" id="PTHR11699">
    <property type="entry name" value="ALDEHYDE DEHYDROGENASE-RELATED"/>
    <property type="match status" value="1"/>
</dbReference>
<reference evidence="3" key="1">
    <citation type="journal article" date="2023" name="J. Hazard. Mater.">
        <title>Anaerobic biodegradation of pyrene and benzo[a]pyrene by a new sulfate-reducing Desulforamulus aquiferis strain DSA.</title>
        <authorList>
            <person name="Zhang Z."/>
            <person name="Sun J."/>
            <person name="Gong X."/>
            <person name="Wang C."/>
            <person name="Wang H."/>
        </authorList>
    </citation>
    <scope>NUCLEOTIDE SEQUENCE</scope>
    <source>
        <strain evidence="3">DSA</strain>
    </source>
</reference>
<dbReference type="RefSeq" id="WP_304542457.1">
    <property type="nucleotide sequence ID" value="NZ_JARPTC010000012.1"/>
</dbReference>
<dbReference type="InterPro" id="IPR013357">
    <property type="entry name" value="Acetaldehyde_DH_acetylating"/>
</dbReference>
<protein>
    <submittedName>
        <fullName evidence="3">Acetaldehyde dehydrogenase (Acetylating)</fullName>
        <ecNumber evidence="3">1.2.1.10</ecNumber>
    </submittedName>
</protein>
<dbReference type="InterPro" id="IPR015590">
    <property type="entry name" value="Aldehyde_DH_dom"/>
</dbReference>
<dbReference type="Pfam" id="PF00171">
    <property type="entry name" value="Aldedh"/>
    <property type="match status" value="1"/>
</dbReference>
<proteinExistence type="predicted"/>
<dbReference type="AlphaFoldDB" id="A0AAW7ZDK1"/>
<evidence type="ECO:0000313" key="3">
    <source>
        <dbReference type="EMBL" id="MDO7787314.1"/>
    </source>
</evidence>
<dbReference type="InterPro" id="IPR016162">
    <property type="entry name" value="Ald_DH_N"/>
</dbReference>
<keyword evidence="4" id="KW-1185">Reference proteome</keyword>
<name>A0AAW7ZDK1_9FIRM</name>
<gene>
    <name evidence="3" type="ORF">P6N53_08800</name>
</gene>
<evidence type="ECO:0000259" key="2">
    <source>
        <dbReference type="Pfam" id="PF00171"/>
    </source>
</evidence>
<keyword evidence="1 3" id="KW-0560">Oxidoreductase</keyword>
<dbReference type="InterPro" id="IPR016161">
    <property type="entry name" value="Ald_DH/histidinol_DH"/>
</dbReference>
<dbReference type="SUPFAM" id="SSF53720">
    <property type="entry name" value="ALDH-like"/>
    <property type="match status" value="1"/>
</dbReference>
<dbReference type="Proteomes" id="UP001172911">
    <property type="component" value="Unassembled WGS sequence"/>
</dbReference>
<dbReference type="NCBIfam" id="TIGR02518">
    <property type="entry name" value="EutH_ACDH"/>
    <property type="match status" value="1"/>
</dbReference>
<sequence>MNRIDSDLLSVQEARILVENAREAQKVLAAFPQEKLDKIVEHMAKTVVKYAKELAVLSHEETGFGKWEDKFIKNVFASDFLYKKIRDMKVVGIIGEDKEKETMDIGVPVGVIVALPPSTNPVSTTIYKTLLAIKSGNAIVFSPHPKAKKTIAKVLDILIRAAEQRGMPPGAIGYLRTLAVEGTAALMNHKDTSLILITGVPKMVREAYTSGKPTIYGGPGNGPAFIERSADIKKAVADIIVSRTFDNGIVSASEQSIVAEDCIADEVRQELRHNGGYFLSALESERLSKYFFRRDGSLNPEIVGKSAIDLARMIGASIPEDTKVLISEQKYVSPTNPFSREKLCPVLAFYVEKDWMNACEKCIELLVNEGRGHTLVIHSKNEKVIKEFALKKPVSRVLVNTPATLGGIGATTNLFPALTLGCGAAGGGLTSDNISPMNLINIRKVGYGVRQLEDITSGVRAEVGTAAIGTGCSAKQVSIDSVQDLHELLEALLKQLNGEKI</sequence>
<dbReference type="GO" id="GO:0008774">
    <property type="term" value="F:acetaldehyde dehydrogenase (acetylating) activity"/>
    <property type="evidence" value="ECO:0007669"/>
    <property type="project" value="UniProtKB-EC"/>
</dbReference>
<dbReference type="CDD" id="cd07122">
    <property type="entry name" value="ALDH_F20_ACDH"/>
    <property type="match status" value="1"/>
</dbReference>
<evidence type="ECO:0000256" key="1">
    <source>
        <dbReference type="ARBA" id="ARBA00023002"/>
    </source>
</evidence>
<dbReference type="Gene3D" id="3.40.605.10">
    <property type="entry name" value="Aldehyde Dehydrogenase, Chain A, domain 1"/>
    <property type="match status" value="1"/>
</dbReference>
<dbReference type="EMBL" id="JARPTC010000012">
    <property type="protein sequence ID" value="MDO7787314.1"/>
    <property type="molecule type" value="Genomic_DNA"/>
</dbReference>